<evidence type="ECO:0000313" key="8">
    <source>
        <dbReference type="Proteomes" id="UP000240009"/>
    </source>
</evidence>
<proteinExistence type="inferred from homology"/>
<accession>A0A2S8FU85</accession>
<dbReference type="InterPro" id="IPR043146">
    <property type="entry name" value="Penicillin_amidase_N_B-knob"/>
</dbReference>
<keyword evidence="6" id="KW-0479">Metal-binding</keyword>
<dbReference type="Pfam" id="PF01804">
    <property type="entry name" value="Penicil_amidase"/>
    <property type="match status" value="1"/>
</dbReference>
<keyword evidence="2" id="KW-0732">Signal</keyword>
<keyword evidence="6" id="KW-0106">Calcium</keyword>
<comment type="cofactor">
    <cofactor evidence="6">
        <name>Ca(2+)</name>
        <dbReference type="ChEBI" id="CHEBI:29108"/>
    </cofactor>
    <text evidence="6">Binds 1 Ca(2+) ion per dimer.</text>
</comment>
<name>A0A2S8FU85_9BACT</name>
<feature type="binding site" evidence="6">
    <location>
        <position position="168"/>
    </location>
    <ligand>
        <name>Ca(2+)</name>
        <dbReference type="ChEBI" id="CHEBI:29108"/>
    </ligand>
</feature>
<evidence type="ECO:0000313" key="7">
    <source>
        <dbReference type="EMBL" id="PQO35741.1"/>
    </source>
</evidence>
<feature type="active site" description="Nucleophile" evidence="5">
    <location>
        <position position="228"/>
    </location>
</feature>
<dbReference type="InterPro" id="IPR043147">
    <property type="entry name" value="Penicillin_amidase_A-knob"/>
</dbReference>
<dbReference type="GO" id="GO:0017000">
    <property type="term" value="P:antibiotic biosynthetic process"/>
    <property type="evidence" value="ECO:0007669"/>
    <property type="project" value="InterPro"/>
</dbReference>
<dbReference type="Gene3D" id="2.30.120.10">
    <property type="match status" value="1"/>
</dbReference>
<sequence length="760" mass="86245">MNFSRSAAGPVETDRERMEFPRLARDISIERDDAGVPHVSAKTLDDALYGLGYMHATDRLTQILFARAIASGQAAETIAARDELLETDRFFRRVGLHRNQPRERDYWPEETQRQVQHYCSGVNDAMKAVGHTLPMWAIGFEASPWEPVSVLYIGNLLSFGGLAVSQLENERIVIELIQARGDEAALRELFPGRLEHVDFDLVQKVHHVRRMSDEALEVLMDLPRLAGSNAWVVGPSKSKSGGPLLCSDPHLETNRLPAIWYEAVLKWNGNYAIGATLPGCPLFAVGRTKKVSWGVTYMKGDTTDFFIEDVRKSKDGNWQYRREDDWIDYQIREEAIGCKGKPPETMRVFENPQGALEVDPEKFGDGYYFSLAWTGSFPHSGMAIASWLDMLQAGNAAEALDVARECPQPTLCWVVSDIYGNIGMQGNGRFPRRRNEVSGLGPVAAWDARNHWQGAIATDKLPRIYNPECGFIATANENINEPGKPQFVSQTLPDYRKRRIVERLEELSEITPEEMQTLQYDLLSIQAREILPILLPYASDTLKEKLAGWDYRYEPDSTEAVLFQRFYRNTLLEIFGHERGMGPRRTLYLVTRAGFSSMIIAACDQILKKETSLWWQTRDKGEMIRTAGEKALLEPEMNWGEFNNFHFTDRFFGGGQVGRLLGFDSPRYPMPGCHATVFQGHVLQTATRESTFAPSYHFVTDMNTDEAWTNLPGGPCESRFSWYYKSDVPLWMDGEYKKLAPRWKPTETSLPEESPQIPPP</sequence>
<dbReference type="GO" id="GO:0016811">
    <property type="term" value="F:hydrolase activity, acting on carbon-nitrogen (but not peptide) bonds, in linear amides"/>
    <property type="evidence" value="ECO:0007669"/>
    <property type="project" value="InterPro"/>
</dbReference>
<comment type="similarity">
    <text evidence="1">Belongs to the peptidase S45 family.</text>
</comment>
<dbReference type="Proteomes" id="UP000240009">
    <property type="component" value="Unassembled WGS sequence"/>
</dbReference>
<dbReference type="Gene3D" id="1.10.1400.10">
    <property type="match status" value="1"/>
</dbReference>
<evidence type="ECO:0000256" key="3">
    <source>
        <dbReference type="ARBA" id="ARBA00022801"/>
    </source>
</evidence>
<dbReference type="InterPro" id="IPR002692">
    <property type="entry name" value="S45"/>
</dbReference>
<evidence type="ECO:0000256" key="1">
    <source>
        <dbReference type="ARBA" id="ARBA00006586"/>
    </source>
</evidence>
<dbReference type="CDD" id="cd03747">
    <property type="entry name" value="Ntn_PGA_like"/>
    <property type="match status" value="1"/>
</dbReference>
<protein>
    <recommendedName>
        <fullName evidence="9">Penicillin acylase family protein</fullName>
    </recommendedName>
</protein>
<dbReference type="InterPro" id="IPR023343">
    <property type="entry name" value="Penicillin_amidase_dom1"/>
</dbReference>
<comment type="caution">
    <text evidence="7">The sequence shown here is derived from an EMBL/GenBank/DDBJ whole genome shotgun (WGS) entry which is preliminary data.</text>
</comment>
<dbReference type="Gene3D" id="3.60.20.10">
    <property type="entry name" value="Glutamine Phosphoribosylpyrophosphate, subunit 1, domain 1"/>
    <property type="match status" value="1"/>
</dbReference>
<dbReference type="PANTHER" id="PTHR34218">
    <property type="entry name" value="PEPTIDASE S45 PENICILLIN AMIDASE"/>
    <property type="match status" value="1"/>
</dbReference>
<dbReference type="InterPro" id="IPR014395">
    <property type="entry name" value="Pen/GL7ACA/AHL_acylase"/>
</dbReference>
<keyword evidence="4" id="KW-0865">Zymogen</keyword>
<dbReference type="PANTHER" id="PTHR34218:SF3">
    <property type="entry name" value="ACYL-HOMOSERINE LACTONE ACYLASE PVDQ"/>
    <property type="match status" value="1"/>
</dbReference>
<feature type="binding site" evidence="6">
    <location>
        <position position="301"/>
    </location>
    <ligand>
        <name>Ca(2+)</name>
        <dbReference type="ChEBI" id="CHEBI:29108"/>
    </ligand>
</feature>
<dbReference type="EMBL" id="PUIA01000026">
    <property type="protein sequence ID" value="PQO35741.1"/>
    <property type="molecule type" value="Genomic_DNA"/>
</dbReference>
<evidence type="ECO:0000256" key="5">
    <source>
        <dbReference type="PIRSR" id="PIRSR001227-1"/>
    </source>
</evidence>
<gene>
    <name evidence="7" type="ORF">C5Y96_08795</name>
</gene>
<dbReference type="SUPFAM" id="SSF56235">
    <property type="entry name" value="N-terminal nucleophile aminohydrolases (Ntn hydrolases)"/>
    <property type="match status" value="1"/>
</dbReference>
<feature type="binding site" evidence="6">
    <location>
        <position position="304"/>
    </location>
    <ligand>
        <name>Ca(2+)</name>
        <dbReference type="ChEBI" id="CHEBI:29108"/>
    </ligand>
</feature>
<evidence type="ECO:0000256" key="6">
    <source>
        <dbReference type="PIRSR" id="PIRSR001227-2"/>
    </source>
</evidence>
<dbReference type="InterPro" id="IPR029055">
    <property type="entry name" value="Ntn_hydrolases_N"/>
</dbReference>
<evidence type="ECO:0000256" key="2">
    <source>
        <dbReference type="ARBA" id="ARBA00022729"/>
    </source>
</evidence>
<evidence type="ECO:0000256" key="4">
    <source>
        <dbReference type="ARBA" id="ARBA00023145"/>
    </source>
</evidence>
<dbReference type="AlphaFoldDB" id="A0A2S8FU85"/>
<reference evidence="7 8" key="1">
    <citation type="submission" date="2018-02" db="EMBL/GenBank/DDBJ databases">
        <title>Comparative genomes isolates from brazilian mangrove.</title>
        <authorList>
            <person name="Araujo J.E."/>
            <person name="Taketani R.G."/>
            <person name="Silva M.C.P."/>
            <person name="Loureco M.V."/>
            <person name="Andreote F.D."/>
        </authorList>
    </citation>
    <scope>NUCLEOTIDE SEQUENCE [LARGE SCALE GENOMIC DNA]</scope>
    <source>
        <strain evidence="7 8">HEX-2 MGV</strain>
    </source>
</reference>
<dbReference type="Gene3D" id="1.10.439.10">
    <property type="entry name" value="Penicillin Amidohydrolase, domain 1"/>
    <property type="match status" value="1"/>
</dbReference>
<dbReference type="GO" id="GO:0046872">
    <property type="term" value="F:metal ion binding"/>
    <property type="evidence" value="ECO:0007669"/>
    <property type="project" value="UniProtKB-KW"/>
</dbReference>
<organism evidence="7 8">
    <name type="scientific">Blastopirellula marina</name>
    <dbReference type="NCBI Taxonomy" id="124"/>
    <lineage>
        <taxon>Bacteria</taxon>
        <taxon>Pseudomonadati</taxon>
        <taxon>Planctomycetota</taxon>
        <taxon>Planctomycetia</taxon>
        <taxon>Pirellulales</taxon>
        <taxon>Pirellulaceae</taxon>
        <taxon>Blastopirellula</taxon>
    </lineage>
</organism>
<dbReference type="PIRSF" id="PIRSF001227">
    <property type="entry name" value="Pen_acylase"/>
    <property type="match status" value="1"/>
</dbReference>
<evidence type="ECO:0008006" key="9">
    <source>
        <dbReference type="Google" id="ProtNLM"/>
    </source>
</evidence>
<keyword evidence="3" id="KW-0378">Hydrolase</keyword>